<dbReference type="Pfam" id="PF02386">
    <property type="entry name" value="TrkH"/>
    <property type="match status" value="1"/>
</dbReference>
<evidence type="ECO:0000256" key="8">
    <source>
        <dbReference type="ARBA" id="ARBA00023136"/>
    </source>
</evidence>
<evidence type="ECO:0000313" key="11">
    <source>
        <dbReference type="Proteomes" id="UP001594288"/>
    </source>
</evidence>
<dbReference type="EMBL" id="JBHPEI010000084">
    <property type="protein sequence ID" value="MFC1800200.1"/>
    <property type="molecule type" value="Genomic_DNA"/>
</dbReference>
<keyword evidence="8 9" id="KW-0472">Membrane</keyword>
<accession>A0ABV6YQ49</accession>
<feature type="transmembrane region" description="Helical" evidence="9">
    <location>
        <begin position="43"/>
        <end position="64"/>
    </location>
</feature>
<proteinExistence type="inferred from homology"/>
<reference evidence="10 11" key="1">
    <citation type="submission" date="2024-09" db="EMBL/GenBank/DDBJ databases">
        <authorList>
            <person name="D'Angelo T."/>
        </authorList>
    </citation>
    <scope>NUCLEOTIDE SEQUENCE [LARGE SCALE GENOMIC DNA]</scope>
    <source>
        <strain evidence="10">SAG AM-311-F02</strain>
    </source>
</reference>
<keyword evidence="6 9" id="KW-1133">Transmembrane helix</keyword>
<evidence type="ECO:0000256" key="9">
    <source>
        <dbReference type="SAM" id="Phobius"/>
    </source>
</evidence>
<evidence type="ECO:0000256" key="4">
    <source>
        <dbReference type="ARBA" id="ARBA00022475"/>
    </source>
</evidence>
<keyword evidence="7" id="KW-0406">Ion transport</keyword>
<dbReference type="InterPro" id="IPR003445">
    <property type="entry name" value="Cat_transpt"/>
</dbReference>
<comment type="subcellular location">
    <subcellularLocation>
        <location evidence="1">Cell membrane</location>
        <topology evidence="1">Multi-pass membrane protein</topology>
    </subcellularLocation>
</comment>
<feature type="transmembrane region" description="Helical" evidence="9">
    <location>
        <begin position="12"/>
        <end position="37"/>
    </location>
</feature>
<dbReference type="Proteomes" id="UP001594288">
    <property type="component" value="Unassembled WGS sequence"/>
</dbReference>
<comment type="caution">
    <text evidence="10">The sequence shown here is derived from an EMBL/GenBank/DDBJ whole genome shotgun (WGS) entry which is preliminary data.</text>
</comment>
<organism evidence="10 11">
    <name type="scientific">Eiseniibacteriota bacterium</name>
    <dbReference type="NCBI Taxonomy" id="2212470"/>
    <lineage>
        <taxon>Bacteria</taxon>
        <taxon>Candidatus Eiseniibacteriota</taxon>
    </lineage>
</organism>
<comment type="similarity">
    <text evidence="2">Belongs to the TrkH potassium transport family.</text>
</comment>
<feature type="transmembrane region" description="Helical" evidence="9">
    <location>
        <begin position="286"/>
        <end position="304"/>
    </location>
</feature>
<dbReference type="PANTHER" id="PTHR32024:SF2">
    <property type="entry name" value="TRK SYSTEM POTASSIUM UPTAKE PROTEIN TRKG-RELATED"/>
    <property type="match status" value="1"/>
</dbReference>
<feature type="transmembrane region" description="Helical" evidence="9">
    <location>
        <begin position="248"/>
        <end position="266"/>
    </location>
</feature>
<evidence type="ECO:0000256" key="6">
    <source>
        <dbReference type="ARBA" id="ARBA00022989"/>
    </source>
</evidence>
<keyword evidence="11" id="KW-1185">Reference proteome</keyword>
<feature type="transmembrane region" description="Helical" evidence="9">
    <location>
        <begin position="76"/>
        <end position="99"/>
    </location>
</feature>
<protein>
    <submittedName>
        <fullName evidence="10">TrkH family potassium uptake protein</fullName>
    </submittedName>
</protein>
<evidence type="ECO:0000256" key="2">
    <source>
        <dbReference type="ARBA" id="ARBA00009137"/>
    </source>
</evidence>
<evidence type="ECO:0000313" key="10">
    <source>
        <dbReference type="EMBL" id="MFC1800200.1"/>
    </source>
</evidence>
<keyword evidence="3" id="KW-0813">Transport</keyword>
<feature type="transmembrane region" description="Helical" evidence="9">
    <location>
        <begin position="139"/>
        <end position="162"/>
    </location>
</feature>
<keyword evidence="5 9" id="KW-0812">Transmembrane</keyword>
<evidence type="ECO:0000256" key="7">
    <source>
        <dbReference type="ARBA" id="ARBA00023065"/>
    </source>
</evidence>
<evidence type="ECO:0000256" key="1">
    <source>
        <dbReference type="ARBA" id="ARBA00004651"/>
    </source>
</evidence>
<feature type="transmembrane region" description="Helical" evidence="9">
    <location>
        <begin position="182"/>
        <end position="205"/>
    </location>
</feature>
<evidence type="ECO:0000256" key="3">
    <source>
        <dbReference type="ARBA" id="ARBA00022448"/>
    </source>
</evidence>
<feature type="transmembrane region" description="Helical" evidence="9">
    <location>
        <begin position="352"/>
        <end position="373"/>
    </location>
</feature>
<sequence length="433" mass="48215">MRNRYQRTNNIFHLLGYVLQTLGVVFLIPLIATFLYWGNRGEGWRTAASFAIPSAISFVAGFLLRRRFKPSELGITGSVIVCGLGWIFASALGAIPFVIGIRSGYLNGYFEAMSGFTTTGITVFAGLDSLPRSILLWRALTQWVGGIGILSFFLAVTFRGSGAHHIFGAESHKISSTRPAPGLFHTVTILWGIYLGFTLLSIGLLSLERMPVFDSICHSLTALSTGGFSPHDASISHYALTGHPHFKLIEYTLVFMMLLGGMNFLIHYRVLTRNVRALWDNVEIRWWWQLVVGFTALVMIDHFAKHGLPADAGRLEEAFRHSVFQVTSVLTTTGFGTRDIGSDFFPTLARQLFLVMMVIGGCVGSTGGGIKVLRVVILSRLMLREIYKLRVPRRAASALVIDGQIVPDDESHRAAALFFMWMVLWYRFRIRAI</sequence>
<dbReference type="PANTHER" id="PTHR32024">
    <property type="entry name" value="TRK SYSTEM POTASSIUM UPTAKE PROTEIN TRKG-RELATED"/>
    <property type="match status" value="1"/>
</dbReference>
<name>A0ABV6YQ49_UNCEI</name>
<gene>
    <name evidence="10" type="ORF">ACFL2Z_04760</name>
</gene>
<keyword evidence="4" id="KW-1003">Cell membrane</keyword>
<evidence type="ECO:0000256" key="5">
    <source>
        <dbReference type="ARBA" id="ARBA00022692"/>
    </source>
</evidence>